<dbReference type="Gene3D" id="3.40.50.1820">
    <property type="entry name" value="alpha/beta hydrolase"/>
    <property type="match status" value="1"/>
</dbReference>
<dbReference type="Proteomes" id="UP000018874">
    <property type="component" value="Unassembled WGS sequence"/>
</dbReference>
<protein>
    <recommendedName>
        <fullName evidence="1">AB hydrolase-1 domain-containing protein</fullName>
    </recommendedName>
</protein>
<dbReference type="PANTHER" id="PTHR34853">
    <property type="match status" value="1"/>
</dbReference>
<evidence type="ECO:0000313" key="2">
    <source>
        <dbReference type="EMBL" id="ETK07397.1"/>
    </source>
</evidence>
<dbReference type="GO" id="GO:0016042">
    <property type="term" value="P:lipid catabolic process"/>
    <property type="evidence" value="ECO:0007669"/>
    <property type="project" value="InterPro"/>
</dbReference>
<evidence type="ECO:0000313" key="3">
    <source>
        <dbReference type="Proteomes" id="UP000018874"/>
    </source>
</evidence>
<evidence type="ECO:0000259" key="1">
    <source>
        <dbReference type="Pfam" id="PF12697"/>
    </source>
</evidence>
<dbReference type="InterPro" id="IPR005152">
    <property type="entry name" value="Lipase_secreted"/>
</dbReference>
<dbReference type="InterPro" id="IPR029058">
    <property type="entry name" value="AB_hydrolase_fold"/>
</dbReference>
<proteinExistence type="predicted"/>
<name>W2CLS4_9BACT</name>
<dbReference type="GO" id="GO:0004806">
    <property type="term" value="F:triacylglycerol lipase activity"/>
    <property type="evidence" value="ECO:0007669"/>
    <property type="project" value="InterPro"/>
</dbReference>
<comment type="caution">
    <text evidence="2">The sequence shown here is derived from an EMBL/GenBank/DDBJ whole genome shotgun (WGS) entry which is preliminary data.</text>
</comment>
<dbReference type="EMBL" id="AYYD01001284">
    <property type="protein sequence ID" value="ETK07397.1"/>
    <property type="molecule type" value="Genomic_DNA"/>
</dbReference>
<reference evidence="2 3" key="1">
    <citation type="submission" date="2013-11" db="EMBL/GenBank/DDBJ databases">
        <title>Single cell genomics of uncultured Tannerella BU063 (oral taxon 286).</title>
        <authorList>
            <person name="Beall C.J."/>
            <person name="Campbell A.G."/>
            <person name="Griffen A.L."/>
            <person name="Podar M."/>
            <person name="Leys E.J."/>
        </authorList>
    </citation>
    <scope>NUCLEOTIDE SEQUENCE [LARGE SCALE GENOMIC DNA]</scope>
    <source>
        <strain evidence="2">Cell 6/7/9</strain>
    </source>
</reference>
<organism evidence="2 3">
    <name type="scientific">Tannerella sp. oral taxon BU063 isolate Cell 6/7/9</name>
    <dbReference type="NCBI Taxonomy" id="1411021"/>
    <lineage>
        <taxon>Bacteria</taxon>
        <taxon>Pseudomonadati</taxon>
        <taxon>Bacteroidota</taxon>
        <taxon>Bacteroidia</taxon>
        <taxon>Bacteroidales</taxon>
        <taxon>Tannerellaceae</taxon>
        <taxon>Tannerella</taxon>
    </lineage>
</organism>
<dbReference type="InterPro" id="IPR000073">
    <property type="entry name" value="AB_hydrolase_1"/>
</dbReference>
<dbReference type="AlphaFoldDB" id="W2CLS4"/>
<accession>W2CLS4</accession>
<dbReference type="PANTHER" id="PTHR34853:SF1">
    <property type="entry name" value="LIPASE 5"/>
    <property type="match status" value="1"/>
</dbReference>
<sequence>MLMPDYPGFGESFGQCAMPYVERRPMVHATIDFIRASQQVLQAMHYGRKRELTITGYSLGAYVATQTAREMETNASAVSELTIDRLWVGGTPCDLKRITDEAKVATHLPTPYLLPLAIHSYRRNGYPKIAVDRLLRSPYAEQLTSRFDGMNEAYADGLSTRASDLFTEAFVRGDADVSAPIDAILSENSLTPWRNRCAFVMLHGASDRTVYLDNARAYAEHHQASGGQVDFRVVPGNHKEAGILYYLYVILHLPEDRNT</sequence>
<dbReference type="SUPFAM" id="SSF53474">
    <property type="entry name" value="alpha/beta-Hydrolases"/>
    <property type="match status" value="1"/>
</dbReference>
<gene>
    <name evidence="2" type="ORF">T231_17470</name>
</gene>
<keyword evidence="3" id="KW-1185">Reference proteome</keyword>
<dbReference type="Pfam" id="PF12697">
    <property type="entry name" value="Abhydrolase_6"/>
    <property type="match status" value="1"/>
</dbReference>
<feature type="domain" description="AB hydrolase-1" evidence="1">
    <location>
        <begin position="3"/>
        <end position="236"/>
    </location>
</feature>
<dbReference type="PATRIC" id="fig|1411021.3.peg.2476"/>